<dbReference type="AlphaFoldDB" id="A0A553PSK0"/>
<dbReference type="EMBL" id="VCGU01000001">
    <property type="protein sequence ID" value="TRY80644.1"/>
    <property type="molecule type" value="Genomic_DNA"/>
</dbReference>
<evidence type="ECO:0000313" key="2">
    <source>
        <dbReference type="EMBL" id="TRY80644.1"/>
    </source>
</evidence>
<comment type="caution">
    <text evidence="2">The sequence shown here is derived from an EMBL/GenBank/DDBJ whole genome shotgun (WGS) entry which is preliminary data.</text>
</comment>
<dbReference type="Proteomes" id="UP000318571">
    <property type="component" value="Chromosome 12"/>
</dbReference>
<protein>
    <submittedName>
        <fullName evidence="2">Uncharacterized protein</fullName>
    </submittedName>
</protein>
<sequence length="584" mass="66899">MKPPGDDKSNQLTKRGRGRPRKDPQAQHSIETASTTMDKNGNVVGKKAVEKSPTNLPKGQRAKKQTPSENFFNLEPPEMEKVRNVVGSWKSNFPLHDAFKDSVIYVLEKFSSRNPDESFHYKFYGSLVTCSYSPLKLPDLDMAFVMDFAKGEFKDLLKLQMVENGYICGLANNDDCVKEHQLKLADFWRQRIRRVKSKDECSIFKEKDGKWYLNASALRAMLMGWKDKFGLIEDFFSAKIPSSGCSLSFSFDINPRSHGKPSSVEKFMKDMRYKSQRWEVRTLQFKELGLPLWKLHEDLCIDVDLSILINVTFSSLPQEWQTWTTRTPSKFWPSEDVIKELKAAHVLLSPRCSPVDGKMDQDFCPTFDQDILLKDIPNGISTLSLLKSLLISFAEKSKDRPTVKSNTLTQVILWVQECHSVGRDIMEIFQDPIPPGTNKKPATANLQNEVMLLKCLSLLKESYKNGKRLPNFFNPKINVLDFDAKTDTFSQLGRKPVLLNQLQKIHEAKPQSCYDILTIAKIIFLTDGDLLLKSKEPLSAKRLQSFVKRHQPDWITNEEAKLDNEESSLPDQSHQLLKLIKEII</sequence>
<keyword evidence="3" id="KW-1185">Reference proteome</keyword>
<accession>A0A553PSK0</accession>
<feature type="compositionally biased region" description="Polar residues" evidence="1">
    <location>
        <begin position="26"/>
        <end position="39"/>
    </location>
</feature>
<evidence type="ECO:0000256" key="1">
    <source>
        <dbReference type="SAM" id="MobiDB-lite"/>
    </source>
</evidence>
<name>A0A553PSK0_TIGCA</name>
<evidence type="ECO:0000313" key="3">
    <source>
        <dbReference type="Proteomes" id="UP000318571"/>
    </source>
</evidence>
<proteinExistence type="predicted"/>
<organism evidence="2 3">
    <name type="scientific">Tigriopus californicus</name>
    <name type="common">Marine copepod</name>
    <dbReference type="NCBI Taxonomy" id="6832"/>
    <lineage>
        <taxon>Eukaryota</taxon>
        <taxon>Metazoa</taxon>
        <taxon>Ecdysozoa</taxon>
        <taxon>Arthropoda</taxon>
        <taxon>Crustacea</taxon>
        <taxon>Multicrustacea</taxon>
        <taxon>Hexanauplia</taxon>
        <taxon>Copepoda</taxon>
        <taxon>Harpacticoida</taxon>
        <taxon>Harpacticidae</taxon>
        <taxon>Tigriopus</taxon>
    </lineage>
</organism>
<reference evidence="2 3" key="1">
    <citation type="journal article" date="2018" name="Nat. Ecol. Evol.">
        <title>Genomic signatures of mitonuclear coevolution across populations of Tigriopus californicus.</title>
        <authorList>
            <person name="Barreto F.S."/>
            <person name="Watson E.T."/>
            <person name="Lima T.G."/>
            <person name="Willett C.S."/>
            <person name="Edmands S."/>
            <person name="Li W."/>
            <person name="Burton R.S."/>
        </authorList>
    </citation>
    <scope>NUCLEOTIDE SEQUENCE [LARGE SCALE GENOMIC DNA]</scope>
    <source>
        <strain evidence="2 3">San Diego</strain>
    </source>
</reference>
<gene>
    <name evidence="2" type="ORF">TCAL_12684</name>
</gene>
<feature type="region of interest" description="Disordered" evidence="1">
    <location>
        <begin position="1"/>
        <end position="73"/>
    </location>
</feature>